<proteinExistence type="predicted"/>
<reference evidence="2" key="1">
    <citation type="journal article" date="2017" name="Nature">
        <title>The sunflower genome provides insights into oil metabolism, flowering and Asterid evolution.</title>
        <authorList>
            <person name="Badouin H."/>
            <person name="Gouzy J."/>
            <person name="Grassa C.J."/>
            <person name="Murat F."/>
            <person name="Staton S.E."/>
            <person name="Cottret L."/>
            <person name="Lelandais-Briere C."/>
            <person name="Owens G.L."/>
            <person name="Carrere S."/>
            <person name="Mayjonade B."/>
            <person name="Legrand L."/>
            <person name="Gill N."/>
            <person name="Kane N.C."/>
            <person name="Bowers J.E."/>
            <person name="Hubner S."/>
            <person name="Bellec A."/>
            <person name="Berard A."/>
            <person name="Berges H."/>
            <person name="Blanchet N."/>
            <person name="Boniface M.C."/>
            <person name="Brunel D."/>
            <person name="Catrice O."/>
            <person name="Chaidir N."/>
            <person name="Claudel C."/>
            <person name="Donnadieu C."/>
            <person name="Faraut T."/>
            <person name="Fievet G."/>
            <person name="Helmstetter N."/>
            <person name="King M."/>
            <person name="Knapp S.J."/>
            <person name="Lai Z."/>
            <person name="Le Paslier M.C."/>
            <person name="Lippi Y."/>
            <person name="Lorenzon L."/>
            <person name="Mandel J.R."/>
            <person name="Marage G."/>
            <person name="Marchand G."/>
            <person name="Marquand E."/>
            <person name="Bret-Mestries E."/>
            <person name="Morien E."/>
            <person name="Nambeesan S."/>
            <person name="Nguyen T."/>
            <person name="Pegot-Espagnet P."/>
            <person name="Pouilly N."/>
            <person name="Raftis F."/>
            <person name="Sallet E."/>
            <person name="Schiex T."/>
            <person name="Thomas J."/>
            <person name="Vandecasteele C."/>
            <person name="Vares D."/>
            <person name="Vear F."/>
            <person name="Vautrin S."/>
            <person name="Crespi M."/>
            <person name="Mangin B."/>
            <person name="Burke J.M."/>
            <person name="Salse J."/>
            <person name="Munos S."/>
            <person name="Vincourt P."/>
            <person name="Rieseberg L.H."/>
            <person name="Langlade N.B."/>
        </authorList>
    </citation>
    <scope>NUCLEOTIDE SEQUENCE [LARGE SCALE GENOMIC DNA]</scope>
    <source>
        <strain evidence="2">cv. SF193</strain>
    </source>
</reference>
<keyword evidence="2" id="KW-1185">Reference proteome</keyword>
<evidence type="ECO:0000313" key="2">
    <source>
        <dbReference type="Proteomes" id="UP000215914"/>
    </source>
</evidence>
<dbReference type="AlphaFoldDB" id="A0A251SKQ0"/>
<organism evidence="1 2">
    <name type="scientific">Helianthus annuus</name>
    <name type="common">Common sunflower</name>
    <dbReference type="NCBI Taxonomy" id="4232"/>
    <lineage>
        <taxon>Eukaryota</taxon>
        <taxon>Viridiplantae</taxon>
        <taxon>Streptophyta</taxon>
        <taxon>Embryophyta</taxon>
        <taxon>Tracheophyta</taxon>
        <taxon>Spermatophyta</taxon>
        <taxon>Magnoliopsida</taxon>
        <taxon>eudicotyledons</taxon>
        <taxon>Gunneridae</taxon>
        <taxon>Pentapetalae</taxon>
        <taxon>asterids</taxon>
        <taxon>campanulids</taxon>
        <taxon>Asterales</taxon>
        <taxon>Asteraceae</taxon>
        <taxon>Asteroideae</taxon>
        <taxon>Heliantheae alliance</taxon>
        <taxon>Heliantheae</taxon>
        <taxon>Helianthus</taxon>
    </lineage>
</organism>
<name>A0A251SKQ0_HELAN</name>
<sequence length="200" mass="23056">MKPQNTLTSPPFSPKKSTTNHHLFYHHRRRWRHHHFPVVWPDQKQALDGPNLLYGGVCGDANGGDRRILRRRSCCWSNMLPELLGEIIRRVEANDDRWPLRRNVVACGCVCKRWRENEAAPQRRHLKNDVKGNRFLDGYNPGTLCSRKPGIYRNAYGHHLPEMYSGETCFLQLIEPNTAGVGKISCKQIDTTIFCIALGR</sequence>
<dbReference type="InParanoid" id="A0A251SKQ0"/>
<protein>
    <submittedName>
        <fullName evidence="1">Putative F-box domain-containing protein</fullName>
    </submittedName>
</protein>
<evidence type="ECO:0000313" key="1">
    <source>
        <dbReference type="EMBL" id="OTF99092.1"/>
    </source>
</evidence>
<dbReference type="STRING" id="4232.A0A251SKQ0"/>
<dbReference type="Proteomes" id="UP000215914">
    <property type="component" value="Chromosome 14"/>
</dbReference>
<gene>
    <name evidence="1" type="ORF">HannXRQ_Chr14g0452801</name>
</gene>
<dbReference type="EMBL" id="CM007903">
    <property type="protein sequence ID" value="OTF99092.1"/>
    <property type="molecule type" value="Genomic_DNA"/>
</dbReference>
<accession>A0A251SKQ0</accession>